<evidence type="ECO:0000313" key="3">
    <source>
        <dbReference type="EMBL" id="MCX2976082.1"/>
    </source>
</evidence>
<dbReference type="EMBL" id="SHNO01000001">
    <property type="protein sequence ID" value="MCX2976082.1"/>
    <property type="molecule type" value="Genomic_DNA"/>
</dbReference>
<evidence type="ECO:0000259" key="2">
    <source>
        <dbReference type="Pfam" id="PF00561"/>
    </source>
</evidence>
<gene>
    <name evidence="3" type="ORF">EYC82_01760</name>
</gene>
<dbReference type="Proteomes" id="UP001143304">
    <property type="component" value="Unassembled WGS sequence"/>
</dbReference>
<reference evidence="3" key="1">
    <citation type="submission" date="2019-02" db="EMBL/GenBank/DDBJ databases">
        <authorList>
            <person name="Li S.-H."/>
        </authorList>
    </citation>
    <scope>NUCLEOTIDE SEQUENCE</scope>
    <source>
        <strain evidence="3">IMCC11814</strain>
    </source>
</reference>
<organism evidence="3 4">
    <name type="scientific">Candidatus Marimicrobium litorale</name>
    <dbReference type="NCBI Taxonomy" id="2518991"/>
    <lineage>
        <taxon>Bacteria</taxon>
        <taxon>Pseudomonadati</taxon>
        <taxon>Pseudomonadota</taxon>
        <taxon>Gammaproteobacteria</taxon>
        <taxon>Cellvibrionales</taxon>
        <taxon>Halieaceae</taxon>
        <taxon>Marimicrobium</taxon>
    </lineage>
</organism>
<comment type="caution">
    <text evidence="3">The sequence shown here is derived from an EMBL/GenBank/DDBJ whole genome shotgun (WGS) entry which is preliminary data.</text>
</comment>
<evidence type="ECO:0000313" key="4">
    <source>
        <dbReference type="Proteomes" id="UP001143304"/>
    </source>
</evidence>
<dbReference type="GO" id="GO:0016787">
    <property type="term" value="F:hydrolase activity"/>
    <property type="evidence" value="ECO:0007669"/>
    <property type="project" value="UniProtKB-KW"/>
</dbReference>
<dbReference type="InterPro" id="IPR029058">
    <property type="entry name" value="AB_hydrolase_fold"/>
</dbReference>
<protein>
    <submittedName>
        <fullName evidence="3">Alpha/beta hydrolase</fullName>
    </submittedName>
</protein>
<dbReference type="PRINTS" id="PR00412">
    <property type="entry name" value="EPOXHYDRLASE"/>
</dbReference>
<dbReference type="PRINTS" id="PR00111">
    <property type="entry name" value="ABHYDROLASE"/>
</dbReference>
<evidence type="ECO:0000256" key="1">
    <source>
        <dbReference type="ARBA" id="ARBA00022801"/>
    </source>
</evidence>
<dbReference type="SUPFAM" id="SSF53474">
    <property type="entry name" value="alpha/beta-Hydrolases"/>
    <property type="match status" value="1"/>
</dbReference>
<dbReference type="Gene3D" id="3.40.50.1820">
    <property type="entry name" value="alpha/beta hydrolase"/>
    <property type="match status" value="1"/>
</dbReference>
<dbReference type="InterPro" id="IPR000073">
    <property type="entry name" value="AB_hydrolase_1"/>
</dbReference>
<feature type="domain" description="AB hydrolase-1" evidence="2">
    <location>
        <begin position="54"/>
        <end position="162"/>
    </location>
</feature>
<name>A0ABT3T3G6_9GAMM</name>
<sequence length="364" mass="40832">MSAGTICSNSGCDASKATTRGLFYGWEKHVNWYHRHARINGIDMHYVEQGEGIPVVLCHGFPHLWFSWHRQISALADAGYRVIAPDMRGMGQTEAPAEPQAYDIEHITGDLLGLLDHAGIERAVFAGLDFGAFAIYDLALRHPERVIAVIGLENPAAPHNPDESPLTEYRRMGEAHFIHIEYFRVPPRADNELANQPRRFLHKVFHTLSGAGNYFDCFKHPPGTSYIDAMAEPPALPWSWLSDSEFEYFVSEYSRTGFTGGLNWYRSFDLKWAQRKPFEGTQSGVPAYFLGSEHDVDLEGFHGDDPIGLMRAIFPSLRDVRMIPGAGHMVQLEASSQVNTILLDFLNDIAARDHVLRGGVIPDR</sequence>
<dbReference type="PANTHER" id="PTHR43329">
    <property type="entry name" value="EPOXIDE HYDROLASE"/>
    <property type="match status" value="1"/>
</dbReference>
<keyword evidence="1 3" id="KW-0378">Hydrolase</keyword>
<accession>A0ABT3T3G6</accession>
<dbReference type="InterPro" id="IPR000639">
    <property type="entry name" value="Epox_hydrolase-like"/>
</dbReference>
<keyword evidence="4" id="KW-1185">Reference proteome</keyword>
<proteinExistence type="predicted"/>
<dbReference type="Pfam" id="PF00561">
    <property type="entry name" value="Abhydrolase_1"/>
    <property type="match status" value="1"/>
</dbReference>